<sequence>NNRVQRWLQNATNGTAIVGGDKAGTSSNQLKFPETILFDRFGNLLVSDRNNNRIQRFKITTC</sequence>
<name>A0A820GRV7_9BILA</name>
<comment type="caution">
    <text evidence="1">The sequence shown here is derived from an EMBL/GenBank/DDBJ whole genome shotgun (WGS) entry which is preliminary data.</text>
</comment>
<gene>
    <name evidence="1" type="ORF">KXQ929_LOCUS44468</name>
</gene>
<dbReference type="AlphaFoldDB" id="A0A820GRV7"/>
<dbReference type="Gene3D" id="2.120.10.30">
    <property type="entry name" value="TolB, C-terminal domain"/>
    <property type="match status" value="1"/>
</dbReference>
<dbReference type="Proteomes" id="UP000663868">
    <property type="component" value="Unassembled WGS sequence"/>
</dbReference>
<organism evidence="1 2">
    <name type="scientific">Adineta steineri</name>
    <dbReference type="NCBI Taxonomy" id="433720"/>
    <lineage>
        <taxon>Eukaryota</taxon>
        <taxon>Metazoa</taxon>
        <taxon>Spiralia</taxon>
        <taxon>Gnathifera</taxon>
        <taxon>Rotifera</taxon>
        <taxon>Eurotatoria</taxon>
        <taxon>Bdelloidea</taxon>
        <taxon>Adinetida</taxon>
        <taxon>Adinetidae</taxon>
        <taxon>Adineta</taxon>
    </lineage>
</organism>
<dbReference type="SUPFAM" id="SSF63829">
    <property type="entry name" value="Calcium-dependent phosphotriesterase"/>
    <property type="match status" value="1"/>
</dbReference>
<dbReference type="EMBL" id="CAJOBB010012784">
    <property type="protein sequence ID" value="CAF4281578.1"/>
    <property type="molecule type" value="Genomic_DNA"/>
</dbReference>
<proteinExistence type="predicted"/>
<protein>
    <submittedName>
        <fullName evidence="1">Uncharacterized protein</fullName>
    </submittedName>
</protein>
<feature type="non-terminal residue" evidence="1">
    <location>
        <position position="1"/>
    </location>
</feature>
<dbReference type="InterPro" id="IPR011042">
    <property type="entry name" value="6-blade_b-propeller_TolB-like"/>
</dbReference>
<evidence type="ECO:0000313" key="2">
    <source>
        <dbReference type="Proteomes" id="UP000663868"/>
    </source>
</evidence>
<reference evidence="1" key="1">
    <citation type="submission" date="2021-02" db="EMBL/GenBank/DDBJ databases">
        <authorList>
            <person name="Nowell W R."/>
        </authorList>
    </citation>
    <scope>NUCLEOTIDE SEQUENCE</scope>
</reference>
<accession>A0A820GRV7</accession>
<evidence type="ECO:0000313" key="1">
    <source>
        <dbReference type="EMBL" id="CAF4281578.1"/>
    </source>
</evidence>